<proteinExistence type="predicted"/>
<organism evidence="2 3">
    <name type="scientific">Dermatophagoides pteronyssinus</name>
    <name type="common">European house dust mite</name>
    <dbReference type="NCBI Taxonomy" id="6956"/>
    <lineage>
        <taxon>Eukaryota</taxon>
        <taxon>Metazoa</taxon>
        <taxon>Ecdysozoa</taxon>
        <taxon>Arthropoda</taxon>
        <taxon>Chelicerata</taxon>
        <taxon>Arachnida</taxon>
        <taxon>Acari</taxon>
        <taxon>Acariformes</taxon>
        <taxon>Sarcoptiformes</taxon>
        <taxon>Astigmata</taxon>
        <taxon>Psoroptidia</taxon>
        <taxon>Analgoidea</taxon>
        <taxon>Pyroglyphidae</taxon>
        <taxon>Dermatophagoidinae</taxon>
        <taxon>Dermatophagoides</taxon>
    </lineage>
</organism>
<sequence>MNKIHINHSHHRSLQFHYDNDNVNGQITSTNILSLEEKKITHSLLLINAIIVRSCFIRCYNYQQFLIN</sequence>
<comment type="caution">
    <text evidence="2">The sequence shown here is derived from an EMBL/GenBank/DDBJ whole genome shotgun (WGS) entry which is preliminary data.</text>
</comment>
<protein>
    <submittedName>
        <fullName evidence="2">Uncharacterized protein</fullName>
    </submittedName>
</protein>
<reference evidence="2 3" key="2">
    <citation type="journal article" date="2022" name="Mol. Biol. Evol.">
        <title>Comparative Genomics Reveals Insights into the Divergent Evolution of Astigmatic Mites and Household Pest Adaptations.</title>
        <authorList>
            <person name="Xiong Q."/>
            <person name="Wan A.T."/>
            <person name="Liu X."/>
            <person name="Fung C.S."/>
            <person name="Xiao X."/>
            <person name="Malainual N."/>
            <person name="Hou J."/>
            <person name="Wang L."/>
            <person name="Wang M."/>
            <person name="Yang K.Y."/>
            <person name="Cui Y."/>
            <person name="Leung E.L."/>
            <person name="Nong W."/>
            <person name="Shin S.K."/>
            <person name="Au S.W."/>
            <person name="Jeong K.Y."/>
            <person name="Chew F.T."/>
            <person name="Hui J.H."/>
            <person name="Leung T.F."/>
            <person name="Tungtrongchitr A."/>
            <person name="Zhong N."/>
            <person name="Liu Z."/>
            <person name="Tsui S.K."/>
        </authorList>
    </citation>
    <scope>NUCLEOTIDE SEQUENCE [LARGE SCALE GENOMIC DNA]</scope>
    <source>
        <strain evidence="2">Derp</strain>
    </source>
</reference>
<evidence type="ECO:0000313" key="3">
    <source>
        <dbReference type="Proteomes" id="UP000887458"/>
    </source>
</evidence>
<gene>
    <name evidence="1" type="ORF">DERP_014344</name>
    <name evidence="2" type="ORF">DERP_014347</name>
</gene>
<reference evidence="2 3" key="1">
    <citation type="journal article" date="2018" name="J. Allergy Clin. Immunol.">
        <title>High-quality assembly of Dermatophagoides pteronyssinus genome and transcriptome reveals a wide range of novel allergens.</title>
        <authorList>
            <person name="Liu X.Y."/>
            <person name="Yang K.Y."/>
            <person name="Wang M.Q."/>
            <person name="Kwok J.S."/>
            <person name="Zeng X."/>
            <person name="Yang Z."/>
            <person name="Xiao X.J."/>
            <person name="Lau C.P."/>
            <person name="Li Y."/>
            <person name="Huang Z.M."/>
            <person name="Ba J.G."/>
            <person name="Yim A.K."/>
            <person name="Ouyang C.Y."/>
            <person name="Ngai S.M."/>
            <person name="Chan T.F."/>
            <person name="Leung E.L."/>
            <person name="Liu L."/>
            <person name="Liu Z.G."/>
            <person name="Tsui S.K."/>
        </authorList>
    </citation>
    <scope>NUCLEOTIDE SEQUENCE [LARGE SCALE GENOMIC DNA]</scope>
    <source>
        <strain evidence="2">Derp</strain>
    </source>
</reference>
<keyword evidence="3" id="KW-1185">Reference proteome</keyword>
<dbReference type="Proteomes" id="UP000887458">
    <property type="component" value="Unassembled WGS sequence"/>
</dbReference>
<dbReference type="EMBL" id="NJHN03000001">
    <property type="protein sequence ID" value="KAH9427085.1"/>
    <property type="molecule type" value="Genomic_DNA"/>
</dbReference>
<evidence type="ECO:0000313" key="2">
    <source>
        <dbReference type="EMBL" id="KAH9427088.1"/>
    </source>
</evidence>
<accession>A0ABQ8JWV1</accession>
<name>A0ABQ8JWV1_DERPT</name>
<evidence type="ECO:0000313" key="1">
    <source>
        <dbReference type="EMBL" id="KAH9427085.1"/>
    </source>
</evidence>
<dbReference type="EMBL" id="NJHN03000001">
    <property type="protein sequence ID" value="KAH9427088.1"/>
    <property type="molecule type" value="Genomic_DNA"/>
</dbReference>